<proteinExistence type="predicted"/>
<reference evidence="2" key="1">
    <citation type="journal article" date="2023" name="GigaByte">
        <title>Genome assembly of the bearded iris, Iris pallida Lam.</title>
        <authorList>
            <person name="Bruccoleri R.E."/>
            <person name="Oakeley E.J."/>
            <person name="Faust A.M.E."/>
            <person name="Altorfer M."/>
            <person name="Dessus-Babus S."/>
            <person name="Burckhardt D."/>
            <person name="Oertli M."/>
            <person name="Naumann U."/>
            <person name="Petersen F."/>
            <person name="Wong J."/>
        </authorList>
    </citation>
    <scope>NUCLEOTIDE SEQUENCE</scope>
    <source>
        <strain evidence="2">GSM-AAB239-AS_SAM_17_03QT</strain>
    </source>
</reference>
<protein>
    <submittedName>
        <fullName evidence="2">Uncharacterized protein</fullName>
    </submittedName>
</protein>
<comment type="caution">
    <text evidence="2">The sequence shown here is derived from an EMBL/GenBank/DDBJ whole genome shotgun (WGS) entry which is preliminary data.</text>
</comment>
<keyword evidence="3" id="KW-1185">Reference proteome</keyword>
<feature type="region of interest" description="Disordered" evidence="1">
    <location>
        <begin position="76"/>
        <end position="127"/>
    </location>
</feature>
<organism evidence="2 3">
    <name type="scientific">Iris pallida</name>
    <name type="common">Sweet iris</name>
    <dbReference type="NCBI Taxonomy" id="29817"/>
    <lineage>
        <taxon>Eukaryota</taxon>
        <taxon>Viridiplantae</taxon>
        <taxon>Streptophyta</taxon>
        <taxon>Embryophyta</taxon>
        <taxon>Tracheophyta</taxon>
        <taxon>Spermatophyta</taxon>
        <taxon>Magnoliopsida</taxon>
        <taxon>Liliopsida</taxon>
        <taxon>Asparagales</taxon>
        <taxon>Iridaceae</taxon>
        <taxon>Iridoideae</taxon>
        <taxon>Irideae</taxon>
        <taxon>Iris</taxon>
    </lineage>
</organism>
<dbReference type="AlphaFoldDB" id="A0AAX6GG40"/>
<evidence type="ECO:0000313" key="2">
    <source>
        <dbReference type="EMBL" id="KAJ6827257.1"/>
    </source>
</evidence>
<dbReference type="EMBL" id="JANAVB010020398">
    <property type="protein sequence ID" value="KAJ6827257.1"/>
    <property type="molecule type" value="Genomic_DNA"/>
</dbReference>
<reference evidence="2" key="2">
    <citation type="submission" date="2023-04" db="EMBL/GenBank/DDBJ databases">
        <authorList>
            <person name="Bruccoleri R.E."/>
            <person name="Oakeley E.J."/>
            <person name="Faust A.-M."/>
            <person name="Dessus-Babus S."/>
            <person name="Altorfer M."/>
            <person name="Burckhardt D."/>
            <person name="Oertli M."/>
            <person name="Naumann U."/>
            <person name="Petersen F."/>
            <person name="Wong J."/>
        </authorList>
    </citation>
    <scope>NUCLEOTIDE SEQUENCE</scope>
    <source>
        <strain evidence="2">GSM-AAB239-AS_SAM_17_03QT</strain>
        <tissue evidence="2">Leaf</tissue>
    </source>
</reference>
<name>A0AAX6GG40_IRIPA</name>
<evidence type="ECO:0000256" key="1">
    <source>
        <dbReference type="SAM" id="MobiDB-lite"/>
    </source>
</evidence>
<dbReference type="Proteomes" id="UP001140949">
    <property type="component" value="Unassembled WGS sequence"/>
</dbReference>
<evidence type="ECO:0000313" key="3">
    <source>
        <dbReference type="Proteomes" id="UP001140949"/>
    </source>
</evidence>
<sequence>MRSYLDGGTRRRRSDYGGGLGEVHGVGFVGEALTKSVAPRLGWWRSLRGSSRRWRSLPRGGGWRLRRVAPWFPKGQRLGGGSRIEGAARPTSSAQLSRSRHRTRRNMRNEARSSMSGRISGRRRKMA</sequence>
<accession>A0AAX6GG40</accession>
<gene>
    <name evidence="2" type="ORF">M6B38_369080</name>
</gene>